<accession>A0A4R5L4V9</accession>
<dbReference type="RefSeq" id="WP_133188569.1">
    <property type="nucleotide sequence ID" value="NZ_SMOD01000043.1"/>
</dbReference>
<dbReference type="OrthoDB" id="119583at2"/>
<dbReference type="NCBIfam" id="TIGR03357">
    <property type="entry name" value="VI_zyme"/>
    <property type="match status" value="1"/>
</dbReference>
<proteinExistence type="predicted"/>
<protein>
    <submittedName>
        <fullName evidence="2">Type VI secretion system baseplate subunit TssE</fullName>
    </submittedName>
</protein>
<dbReference type="Pfam" id="PF04965">
    <property type="entry name" value="GPW_gp25"/>
    <property type="match status" value="1"/>
</dbReference>
<dbReference type="AlphaFoldDB" id="A0A4R5L4V9"/>
<comment type="caution">
    <text evidence="2">The sequence shown here is derived from an EMBL/GenBank/DDBJ whole genome shotgun (WGS) entry which is preliminary data.</text>
</comment>
<feature type="domain" description="IraD/Gp25-like" evidence="1">
    <location>
        <begin position="40"/>
        <end position="142"/>
    </location>
</feature>
<dbReference type="InterPro" id="IPR053176">
    <property type="entry name" value="T6SS_TssE1-like"/>
</dbReference>
<dbReference type="PANTHER" id="PTHR38595:SF1">
    <property type="entry name" value="TYPE VI SECRETION SYSTEM COMPONENT TSSE1"/>
    <property type="match status" value="1"/>
</dbReference>
<dbReference type="InterPro" id="IPR017737">
    <property type="entry name" value="TssE1-like"/>
</dbReference>
<gene>
    <name evidence="2" type="primary">tssE</name>
    <name evidence="2" type="ORF">E1N52_35355</name>
</gene>
<organism evidence="2 3">
    <name type="scientific">Paraburkholderia guartelaensis</name>
    <dbReference type="NCBI Taxonomy" id="2546446"/>
    <lineage>
        <taxon>Bacteria</taxon>
        <taxon>Pseudomonadati</taxon>
        <taxon>Pseudomonadota</taxon>
        <taxon>Betaproteobacteria</taxon>
        <taxon>Burkholderiales</taxon>
        <taxon>Burkholderiaceae</taxon>
        <taxon>Paraburkholderia</taxon>
    </lineage>
</organism>
<name>A0A4R5L4V9_9BURK</name>
<evidence type="ECO:0000313" key="3">
    <source>
        <dbReference type="Proteomes" id="UP000295606"/>
    </source>
</evidence>
<sequence>MRTRNAERVQPSLLERLTDHAPEATSEVREHRASSARAQRLSVMRDIGWLLNARGIASAQEIARFPCVADSVLNFGFAELAGKSASDVELSRIERLIAEAIGAFEPRIVRGTLRVRAIQSGGVDIAHNALAFIVEGDLHAHPVPERLYLRTELDLEAGKANVYEEVTPR</sequence>
<dbReference type="PANTHER" id="PTHR38595">
    <property type="entry name" value="CYTOPLASMIC PROTEIN-RELATED"/>
    <property type="match status" value="1"/>
</dbReference>
<reference evidence="2 3" key="1">
    <citation type="submission" date="2019-03" db="EMBL/GenBank/DDBJ databases">
        <title>Paraburkholderia sp. isolated from native Mimosa gymnas in Guartela State Park, Brazil.</title>
        <authorList>
            <person name="Paulitsch F."/>
            <person name="Hungria M."/>
            <person name="Delamuta J.R.M."/>
            <person name="Ribeiro R.A."/>
            <person name="Dall'Agnol R."/>
            <person name="Silva J.S.B."/>
        </authorList>
    </citation>
    <scope>NUCLEOTIDE SEQUENCE [LARGE SCALE GENOMIC DNA]</scope>
    <source>
        <strain evidence="2 3">CNPSo 3008</strain>
    </source>
</reference>
<dbReference type="SUPFAM" id="SSF160719">
    <property type="entry name" value="gpW/gp25-like"/>
    <property type="match status" value="1"/>
</dbReference>
<dbReference type="Proteomes" id="UP000295606">
    <property type="component" value="Unassembled WGS sequence"/>
</dbReference>
<dbReference type="InterPro" id="IPR007048">
    <property type="entry name" value="IraD/Gp25-like"/>
</dbReference>
<evidence type="ECO:0000313" key="2">
    <source>
        <dbReference type="EMBL" id="TDG03282.1"/>
    </source>
</evidence>
<dbReference type="EMBL" id="SMOD01000043">
    <property type="protein sequence ID" value="TDG03282.1"/>
    <property type="molecule type" value="Genomic_DNA"/>
</dbReference>
<evidence type="ECO:0000259" key="1">
    <source>
        <dbReference type="Pfam" id="PF04965"/>
    </source>
</evidence>